<dbReference type="AlphaFoldDB" id="A0A2S9YVC0"/>
<feature type="compositionally biased region" description="Polar residues" evidence="6">
    <location>
        <begin position="37"/>
        <end position="46"/>
    </location>
</feature>
<accession>A0A2S9YVC0</accession>
<comment type="caution">
    <text evidence="8">The sequence shown here is derived from an EMBL/GenBank/DDBJ whole genome shotgun (WGS) entry which is preliminary data.</text>
</comment>
<dbReference type="InterPro" id="IPR001563">
    <property type="entry name" value="Peptidase_S10"/>
</dbReference>
<dbReference type="Pfam" id="PF00450">
    <property type="entry name" value="Peptidase_S10"/>
    <property type="match status" value="1"/>
</dbReference>
<keyword evidence="3 7" id="KW-0732">Signal</keyword>
<dbReference type="InterPro" id="IPR018202">
    <property type="entry name" value="Ser_caboxypep_ser_AS"/>
</dbReference>
<evidence type="ECO:0000256" key="1">
    <source>
        <dbReference type="ARBA" id="ARBA00022645"/>
    </source>
</evidence>
<evidence type="ECO:0000256" key="6">
    <source>
        <dbReference type="SAM" id="MobiDB-lite"/>
    </source>
</evidence>
<name>A0A2S9YVC0_9BACT</name>
<dbReference type="GO" id="GO:0004185">
    <property type="term" value="F:serine-type carboxypeptidase activity"/>
    <property type="evidence" value="ECO:0007669"/>
    <property type="project" value="InterPro"/>
</dbReference>
<dbReference type="PROSITE" id="PS00131">
    <property type="entry name" value="CARBOXYPEPT_SER_SER"/>
    <property type="match status" value="1"/>
</dbReference>
<dbReference type="SUPFAM" id="SSF53474">
    <property type="entry name" value="alpha/beta-Hydrolases"/>
    <property type="match status" value="1"/>
</dbReference>
<feature type="region of interest" description="Disordered" evidence="6">
    <location>
        <begin position="33"/>
        <end position="73"/>
    </location>
</feature>
<keyword evidence="2" id="KW-0645">Protease</keyword>
<feature type="signal peptide" evidence="7">
    <location>
        <begin position="1"/>
        <end position="30"/>
    </location>
</feature>
<dbReference type="InterPro" id="IPR029058">
    <property type="entry name" value="AB_hydrolase_fold"/>
</dbReference>
<sequence>MEPMALGGDRSRMRALAAALLLGACAQSSAIDDLPSETASDFGTDTTEPERPDLPGDSESDTAETETGEACPPPPCAACSCEDGQLICACLEPEAGFIEIEGVDYLLGQGPDALAMSSTASRQFWAFQPARDQLDPAPLVVFFNGGPSVSSGMLLGLNTGEASFDPKLTGPDATVADNPHSWTSFAHLLWIDARQTGFSYGLLDEPSDASARAEAMDVASFNSYRDAADFVRTLLRFLDAHPTLRASEVVLVAESYGGIRAQIMLDMLLWADAYEDGSRKLSDVALAQEIRAHHLAVHGSTAAADVAAQFGRQVLIQPALTGSVQQVTAGQLFEQPDSVIEQFALELGVDYVSCAEKGGPCDAYGNATSFIGSQGRSAYDYRAPASWLNDVFNLVAARLNDVDTTETLLGVELSQIMGITADQRAPGWRFVHAGSYPADAELGNWPDHGGALNSWDRYFLSFNAEALGQFRSVDARALDLDPADPHFGELFLSNLVFVDTLITEAAYDVVIYTPAIPAALESYSALVASVIVDPDAREWTVEYQDGVLANPGARVVSVPVYAASHAVTYDEPGKLRDDVELWLFE</sequence>
<keyword evidence="1 8" id="KW-0121">Carboxypeptidase</keyword>
<evidence type="ECO:0000313" key="8">
    <source>
        <dbReference type="EMBL" id="PRQ09030.1"/>
    </source>
</evidence>
<organism evidence="8 9">
    <name type="scientific">Enhygromyxa salina</name>
    <dbReference type="NCBI Taxonomy" id="215803"/>
    <lineage>
        <taxon>Bacteria</taxon>
        <taxon>Pseudomonadati</taxon>
        <taxon>Myxococcota</taxon>
        <taxon>Polyangia</taxon>
        <taxon>Nannocystales</taxon>
        <taxon>Nannocystaceae</taxon>
        <taxon>Enhygromyxa</taxon>
    </lineage>
</organism>
<dbReference type="PANTHER" id="PTHR11802">
    <property type="entry name" value="SERINE PROTEASE FAMILY S10 SERINE CARBOXYPEPTIDASE"/>
    <property type="match status" value="1"/>
</dbReference>
<dbReference type="Proteomes" id="UP000238823">
    <property type="component" value="Unassembled WGS sequence"/>
</dbReference>
<reference evidence="8 9" key="1">
    <citation type="submission" date="2018-03" db="EMBL/GenBank/DDBJ databases">
        <title>Draft Genome Sequences of the Obligatory Marine Myxobacteria Enhygromyxa salina SWB007.</title>
        <authorList>
            <person name="Poehlein A."/>
            <person name="Moghaddam J.A."/>
            <person name="Harms H."/>
            <person name="Alanjari M."/>
            <person name="Koenig G.M."/>
            <person name="Daniel R."/>
            <person name="Schaeberle T.F."/>
        </authorList>
    </citation>
    <scope>NUCLEOTIDE SEQUENCE [LARGE SCALE GENOMIC DNA]</scope>
    <source>
        <strain evidence="8 9">SWB007</strain>
    </source>
</reference>
<dbReference type="Gene3D" id="3.40.50.1820">
    <property type="entry name" value="alpha/beta hydrolase"/>
    <property type="match status" value="1"/>
</dbReference>
<feature type="compositionally biased region" description="Acidic residues" evidence="6">
    <location>
        <begin position="56"/>
        <end position="67"/>
    </location>
</feature>
<evidence type="ECO:0000313" key="9">
    <source>
        <dbReference type="Proteomes" id="UP000238823"/>
    </source>
</evidence>
<keyword evidence="4" id="KW-0378">Hydrolase</keyword>
<gene>
    <name evidence="8" type="ORF">ENSA7_13010</name>
</gene>
<evidence type="ECO:0000256" key="2">
    <source>
        <dbReference type="ARBA" id="ARBA00022670"/>
    </source>
</evidence>
<evidence type="ECO:0000256" key="7">
    <source>
        <dbReference type="SAM" id="SignalP"/>
    </source>
</evidence>
<evidence type="ECO:0000256" key="4">
    <source>
        <dbReference type="ARBA" id="ARBA00022801"/>
    </source>
</evidence>
<evidence type="ECO:0000256" key="3">
    <source>
        <dbReference type="ARBA" id="ARBA00022729"/>
    </source>
</evidence>
<dbReference type="GO" id="GO:0006508">
    <property type="term" value="P:proteolysis"/>
    <property type="evidence" value="ECO:0007669"/>
    <property type="project" value="UniProtKB-KW"/>
</dbReference>
<dbReference type="PANTHER" id="PTHR11802:SF3">
    <property type="entry name" value="RETINOID-INDUCIBLE SERINE CARBOXYPEPTIDASE"/>
    <property type="match status" value="1"/>
</dbReference>
<dbReference type="OrthoDB" id="5501099at2"/>
<protein>
    <submittedName>
        <fullName evidence="8">Serine carboxypeptidase</fullName>
    </submittedName>
</protein>
<feature type="chain" id="PRO_5015462738" evidence="7">
    <location>
        <begin position="31"/>
        <end position="585"/>
    </location>
</feature>
<dbReference type="EMBL" id="PVNL01000031">
    <property type="protein sequence ID" value="PRQ09030.1"/>
    <property type="molecule type" value="Genomic_DNA"/>
</dbReference>
<proteinExistence type="predicted"/>
<keyword evidence="5" id="KW-0325">Glycoprotein</keyword>
<evidence type="ECO:0000256" key="5">
    <source>
        <dbReference type="ARBA" id="ARBA00023180"/>
    </source>
</evidence>